<proteinExistence type="predicted"/>
<dbReference type="EMBL" id="OX596107">
    <property type="protein sequence ID" value="CAN0207338.1"/>
    <property type="molecule type" value="Genomic_DNA"/>
</dbReference>
<accession>A0AC59Z3P6</accession>
<evidence type="ECO:0000313" key="1">
    <source>
        <dbReference type="EMBL" id="CAN0207338.1"/>
    </source>
</evidence>
<gene>
    <name evidence="1" type="ORF">MRATA1EN22A_LOCUS13665</name>
</gene>
<name>A0AC59Z3P6_RANTA</name>
<protein>
    <submittedName>
        <fullName evidence="1">Uncharacterized protein</fullName>
    </submittedName>
</protein>
<reference evidence="1" key="1">
    <citation type="submission" date="2023-05" db="EMBL/GenBank/DDBJ databases">
        <authorList>
            <consortium name="ELIXIR-Norway"/>
        </authorList>
    </citation>
    <scope>NUCLEOTIDE SEQUENCE</scope>
</reference>
<feature type="non-terminal residue" evidence="1">
    <location>
        <position position="191"/>
    </location>
</feature>
<dbReference type="Proteomes" id="UP001162501">
    <property type="component" value="Chromosome 23"/>
</dbReference>
<sequence length="191" mass="19474">MAHGAGRGPGKRVQLAAAPRALAALQWLPAFPRPASAPPSSAAALFPPLCRTGQTGFSAPGWCLWSPFSSRSWGRGGPGRRPSLGPSRGRRGAGRRVPRRADAARVQPPALRAPAAGGHSGRGPSASPASPGPFSPPRTPPPPWGRSCHPAQSAPRHFPAALGQPGRRLGSVTAPARKAGEAAARPGPELP</sequence>
<evidence type="ECO:0000313" key="2">
    <source>
        <dbReference type="Proteomes" id="UP001162501"/>
    </source>
</evidence>
<organism evidence="1 2">
    <name type="scientific">Rangifer tarandus platyrhynchus</name>
    <name type="common">Svalbard reindeer</name>
    <dbReference type="NCBI Taxonomy" id="3082113"/>
    <lineage>
        <taxon>Eukaryota</taxon>
        <taxon>Metazoa</taxon>
        <taxon>Chordata</taxon>
        <taxon>Craniata</taxon>
        <taxon>Vertebrata</taxon>
        <taxon>Euteleostomi</taxon>
        <taxon>Mammalia</taxon>
        <taxon>Eutheria</taxon>
        <taxon>Laurasiatheria</taxon>
        <taxon>Artiodactyla</taxon>
        <taxon>Ruminantia</taxon>
        <taxon>Pecora</taxon>
        <taxon>Cervidae</taxon>
        <taxon>Odocoileinae</taxon>
        <taxon>Rangifer</taxon>
    </lineage>
</organism>
<reference evidence="1" key="2">
    <citation type="submission" date="2025-03" db="EMBL/GenBank/DDBJ databases">
        <authorList>
            <consortium name="ELIXIR-Norway"/>
            <consortium name="Elixir Norway"/>
        </authorList>
    </citation>
    <scope>NUCLEOTIDE SEQUENCE</scope>
</reference>